<dbReference type="Pfam" id="PF00237">
    <property type="entry name" value="Ribosomal_L22"/>
    <property type="match status" value="1"/>
</dbReference>
<keyword evidence="5 7" id="KW-0687">Ribonucleoprotein</keyword>
<evidence type="ECO:0000256" key="6">
    <source>
        <dbReference type="ARBA" id="ARBA00035207"/>
    </source>
</evidence>
<keyword evidence="4 7" id="KW-0689">Ribosomal protein</keyword>
<comment type="subunit">
    <text evidence="7 9">Part of the 50S ribosomal subunit.</text>
</comment>
<comment type="function">
    <text evidence="7 10">This protein binds specifically to 23S rRNA; its binding is stimulated by other ribosomal proteins, e.g., L4, L17, and L20. It is important during the early stages of 50S assembly. It makes multiple contacts with different domains of the 23S rRNA in the assembled 50S subunit and ribosome.</text>
</comment>
<evidence type="ECO:0000313" key="12">
    <source>
        <dbReference type="Proteomes" id="UP000181992"/>
    </source>
</evidence>
<dbReference type="AlphaFoldDB" id="A0A1J4V598"/>
<comment type="caution">
    <text evidence="11">The sequence shown here is derived from an EMBL/GenBank/DDBJ whole genome shotgun (WGS) entry which is preliminary data.</text>
</comment>
<dbReference type="GO" id="GO:0003735">
    <property type="term" value="F:structural constituent of ribosome"/>
    <property type="evidence" value="ECO:0007669"/>
    <property type="project" value="InterPro"/>
</dbReference>
<dbReference type="GO" id="GO:0022625">
    <property type="term" value="C:cytosolic large ribosomal subunit"/>
    <property type="evidence" value="ECO:0007669"/>
    <property type="project" value="TreeGrafter"/>
</dbReference>
<evidence type="ECO:0000256" key="7">
    <source>
        <dbReference type="HAMAP-Rule" id="MF_01331"/>
    </source>
</evidence>
<dbReference type="EMBL" id="MNVN01000005">
    <property type="protein sequence ID" value="OIO31179.1"/>
    <property type="molecule type" value="Genomic_DNA"/>
</dbReference>
<dbReference type="Gene3D" id="3.90.470.10">
    <property type="entry name" value="Ribosomal protein L22/L17"/>
    <property type="match status" value="1"/>
</dbReference>
<dbReference type="HAMAP" id="MF_01331_B">
    <property type="entry name" value="Ribosomal_uL22_B"/>
    <property type="match status" value="1"/>
</dbReference>
<evidence type="ECO:0000313" key="11">
    <source>
        <dbReference type="EMBL" id="OIO31179.1"/>
    </source>
</evidence>
<comment type="similarity">
    <text evidence="1 7 8">Belongs to the universal ribosomal protein uL22 family.</text>
</comment>
<evidence type="ECO:0000256" key="5">
    <source>
        <dbReference type="ARBA" id="ARBA00023274"/>
    </source>
</evidence>
<dbReference type="InterPro" id="IPR001063">
    <property type="entry name" value="Ribosomal_uL22"/>
</dbReference>
<dbReference type="InterPro" id="IPR047867">
    <property type="entry name" value="Ribosomal_uL22_bac/org-type"/>
</dbReference>
<gene>
    <name evidence="7" type="primary">rplV</name>
    <name evidence="11" type="ORF">AUJ77_00560</name>
</gene>
<dbReference type="GO" id="GO:0019843">
    <property type="term" value="F:rRNA binding"/>
    <property type="evidence" value="ECO:0007669"/>
    <property type="project" value="UniProtKB-UniRule"/>
</dbReference>
<protein>
    <recommendedName>
        <fullName evidence="6 7">Large ribosomal subunit protein uL22</fullName>
    </recommendedName>
</protein>
<dbReference type="NCBIfam" id="TIGR01044">
    <property type="entry name" value="rplV_bact"/>
    <property type="match status" value="1"/>
</dbReference>
<comment type="function">
    <text evidence="7">The globular domain of the protein is located near the polypeptide exit tunnel on the outside of the subunit, while an extended beta-hairpin is found that lines the wall of the exit tunnel in the center of the 70S ribosome.</text>
</comment>
<evidence type="ECO:0000256" key="9">
    <source>
        <dbReference type="RuleBase" id="RU004006"/>
    </source>
</evidence>
<dbReference type="InterPro" id="IPR005727">
    <property type="entry name" value="Ribosomal_uL22_bac/chlpt-type"/>
</dbReference>
<evidence type="ECO:0000256" key="1">
    <source>
        <dbReference type="ARBA" id="ARBA00009451"/>
    </source>
</evidence>
<keyword evidence="2 7" id="KW-0699">rRNA-binding</keyword>
<evidence type="ECO:0000256" key="8">
    <source>
        <dbReference type="RuleBase" id="RU004005"/>
    </source>
</evidence>
<proteinExistence type="inferred from homology"/>
<accession>A0A1J4V598</accession>
<evidence type="ECO:0000256" key="10">
    <source>
        <dbReference type="RuleBase" id="RU004008"/>
    </source>
</evidence>
<evidence type="ECO:0000256" key="4">
    <source>
        <dbReference type="ARBA" id="ARBA00022980"/>
    </source>
</evidence>
<evidence type="ECO:0000256" key="3">
    <source>
        <dbReference type="ARBA" id="ARBA00022884"/>
    </source>
</evidence>
<dbReference type="PANTHER" id="PTHR13501:SF8">
    <property type="entry name" value="LARGE RIBOSOMAL SUBUNIT PROTEIN UL22M"/>
    <property type="match status" value="1"/>
</dbReference>
<dbReference type="PANTHER" id="PTHR13501">
    <property type="entry name" value="CHLOROPLAST 50S RIBOSOMAL PROTEIN L22-RELATED"/>
    <property type="match status" value="1"/>
</dbReference>
<name>A0A1J4V598_9BACT</name>
<keyword evidence="3 7" id="KW-0694">RNA-binding</keyword>
<dbReference type="Proteomes" id="UP000181992">
    <property type="component" value="Unassembled WGS sequence"/>
</dbReference>
<organism evidence="11 12">
    <name type="scientific">Candidatus Nomurabacteria bacterium CG1_02_43_90</name>
    <dbReference type="NCBI Taxonomy" id="1805281"/>
    <lineage>
        <taxon>Bacteria</taxon>
        <taxon>Candidatus Nomuraibacteriota</taxon>
    </lineage>
</organism>
<reference evidence="11 12" key="1">
    <citation type="journal article" date="2016" name="Environ. Microbiol.">
        <title>Genomic resolution of a cold subsurface aquifer community provides metabolic insights for novel microbes adapted to high CO concentrations.</title>
        <authorList>
            <person name="Probst A.J."/>
            <person name="Castelle C.J."/>
            <person name="Singh A."/>
            <person name="Brown C.T."/>
            <person name="Anantharaman K."/>
            <person name="Sharon I."/>
            <person name="Hug L.A."/>
            <person name="Burstein D."/>
            <person name="Emerson J.B."/>
            <person name="Thomas B.C."/>
            <person name="Banfield J.F."/>
        </authorList>
    </citation>
    <scope>NUCLEOTIDE SEQUENCE [LARGE SCALE GENOMIC DNA]</scope>
    <source>
        <strain evidence="11">CG1_02_43_90</strain>
    </source>
</reference>
<dbReference type="InterPro" id="IPR036394">
    <property type="entry name" value="Ribosomal_uL22_sf"/>
</dbReference>
<evidence type="ECO:0000256" key="2">
    <source>
        <dbReference type="ARBA" id="ARBA00022730"/>
    </source>
</evidence>
<dbReference type="STRING" id="1805281.AUJ77_00560"/>
<dbReference type="GO" id="GO:0006412">
    <property type="term" value="P:translation"/>
    <property type="evidence" value="ECO:0007669"/>
    <property type="project" value="UniProtKB-UniRule"/>
</dbReference>
<dbReference type="SUPFAM" id="SSF54843">
    <property type="entry name" value="Ribosomal protein L22"/>
    <property type="match status" value="1"/>
</dbReference>
<sequence length="150" mass="16564">MKAVLKSYRQAPRKVRLVANLIKGKTASRALVELDMLPKRASGPMKKLLMSAIANAKENDKIMIEDLLVKEVRVDQGTILKRSMPKSHGSASPIHKHTSHIMLELAVYTEVEKPKGKNKVVVADEPKVSKKVALAKVKAEAKPKKKPAKN</sequence>